<protein>
    <submittedName>
        <fullName evidence="1">Predicted membrane protein</fullName>
    </submittedName>
</protein>
<name>A0A1G5Q7S0_PHOLU</name>
<dbReference type="Proteomes" id="UP000183223">
    <property type="component" value="Unassembled WGS sequence"/>
</dbReference>
<accession>A0A1G5Q7S0</accession>
<sequence>MNKRVIGKHPRIAKQSNQDDINLLPDSEILTLYEQHTKGAADRFLTLIEQQQKHRHKIGNRNSGGFGLELLDDAHYLP</sequence>
<proteinExistence type="predicted"/>
<gene>
    <name evidence="1" type="ORF">SAMN02982990_01050</name>
</gene>
<dbReference type="GeneID" id="45654352"/>
<dbReference type="Pfam" id="PF10097">
    <property type="entry name" value="DUF2335"/>
    <property type="match status" value="1"/>
</dbReference>
<dbReference type="RefSeq" id="WP_049581239.1">
    <property type="nucleotide sequence ID" value="NZ_CAWQXX010000028.1"/>
</dbReference>
<reference evidence="2" key="1">
    <citation type="submission" date="2016-10" db="EMBL/GenBank/DDBJ databases">
        <authorList>
            <person name="Varghese N."/>
            <person name="Submissions S."/>
        </authorList>
    </citation>
    <scope>NUCLEOTIDE SEQUENCE [LARGE SCALE GENOMIC DNA]</scope>
    <source>
        <strain evidence="2">ATCC 29999</strain>
    </source>
</reference>
<keyword evidence="2" id="KW-1185">Reference proteome</keyword>
<evidence type="ECO:0000313" key="2">
    <source>
        <dbReference type="Proteomes" id="UP000183223"/>
    </source>
</evidence>
<dbReference type="EMBL" id="FMWJ01000003">
    <property type="protein sequence ID" value="SCZ57329.1"/>
    <property type="molecule type" value="Genomic_DNA"/>
</dbReference>
<dbReference type="AlphaFoldDB" id="A0A1G5Q7S0"/>
<evidence type="ECO:0000313" key="1">
    <source>
        <dbReference type="EMBL" id="SCZ57329.1"/>
    </source>
</evidence>
<organism evidence="1 2">
    <name type="scientific">Photorhabdus luminescens</name>
    <name type="common">Xenorhabdus luminescens</name>
    <dbReference type="NCBI Taxonomy" id="29488"/>
    <lineage>
        <taxon>Bacteria</taxon>
        <taxon>Pseudomonadati</taxon>
        <taxon>Pseudomonadota</taxon>
        <taxon>Gammaproteobacteria</taxon>
        <taxon>Enterobacterales</taxon>
        <taxon>Morganellaceae</taxon>
        <taxon>Photorhabdus</taxon>
    </lineage>
</organism>
<dbReference type="InterPro" id="IPR019284">
    <property type="entry name" value="RP532"/>
</dbReference>